<evidence type="ECO:0000256" key="3">
    <source>
        <dbReference type="PROSITE-ProRule" id="PRU00339"/>
    </source>
</evidence>
<evidence type="ECO:0000313" key="5">
    <source>
        <dbReference type="Proteomes" id="UP001597337"/>
    </source>
</evidence>
<dbReference type="SUPFAM" id="SSF48452">
    <property type="entry name" value="TPR-like"/>
    <property type="match status" value="1"/>
</dbReference>
<name>A0ABW4YCI4_9GAMM</name>
<dbReference type="RefSeq" id="WP_386028132.1">
    <property type="nucleotide sequence ID" value="NZ_JBHUHX010000047.1"/>
</dbReference>
<keyword evidence="2 3" id="KW-0802">TPR repeat</keyword>
<dbReference type="InterPro" id="IPR011990">
    <property type="entry name" value="TPR-like_helical_dom_sf"/>
</dbReference>
<dbReference type="InterPro" id="IPR051012">
    <property type="entry name" value="CellSynth/LPSAsmb/PSIAsmb"/>
</dbReference>
<dbReference type="Pfam" id="PF14559">
    <property type="entry name" value="TPR_19"/>
    <property type="match status" value="1"/>
</dbReference>
<dbReference type="Gene3D" id="1.25.40.10">
    <property type="entry name" value="Tetratricopeptide repeat domain"/>
    <property type="match status" value="1"/>
</dbReference>
<dbReference type="Pfam" id="PF13432">
    <property type="entry name" value="TPR_16"/>
    <property type="match status" value="1"/>
</dbReference>
<feature type="repeat" description="TPR" evidence="3">
    <location>
        <begin position="82"/>
        <end position="115"/>
    </location>
</feature>
<sequence>MIALDARSRLIQRPLIVIGLCWLLGACSGLGTQQHDDELGLDPQDSPAELYVRMAEEYYARGQIEVAFRRAQQAIDADRRYARAQVWIAFLYEEIGKEDLAMDHYEKAVDLAPKNSDILSAYAAFQCRQKRYAEADTYFNKALENPLYTTPWMAMTNAGNCATASGDNAKAEGYYRDAIRANPNFGPALVKMAEAAFKRGDAKAAKGYLDRYFDKGTIRTPGTSYTALTVGIQVERRLGNNTRARYYEKALKQNFPVAPKTKEI</sequence>
<organism evidence="4 5">
    <name type="scientific">Thiorhodococcus fuscus</name>
    <dbReference type="NCBI Taxonomy" id="527200"/>
    <lineage>
        <taxon>Bacteria</taxon>
        <taxon>Pseudomonadati</taxon>
        <taxon>Pseudomonadota</taxon>
        <taxon>Gammaproteobacteria</taxon>
        <taxon>Chromatiales</taxon>
        <taxon>Chromatiaceae</taxon>
        <taxon>Thiorhodococcus</taxon>
    </lineage>
</organism>
<evidence type="ECO:0000256" key="2">
    <source>
        <dbReference type="ARBA" id="ARBA00022803"/>
    </source>
</evidence>
<dbReference type="PANTHER" id="PTHR45586">
    <property type="entry name" value="TPR REPEAT-CONTAINING PROTEIN PA4667"/>
    <property type="match status" value="1"/>
</dbReference>
<dbReference type="PANTHER" id="PTHR45586:SF1">
    <property type="entry name" value="LIPOPOLYSACCHARIDE ASSEMBLY PROTEIN B"/>
    <property type="match status" value="1"/>
</dbReference>
<protein>
    <submittedName>
        <fullName evidence="4">Type IV pilus biogenesis/stability protein PilW</fullName>
    </submittedName>
</protein>
<comment type="caution">
    <text evidence="4">The sequence shown here is derived from an EMBL/GenBank/DDBJ whole genome shotgun (WGS) entry which is preliminary data.</text>
</comment>
<evidence type="ECO:0000256" key="1">
    <source>
        <dbReference type="ARBA" id="ARBA00022737"/>
    </source>
</evidence>
<dbReference type="InterPro" id="IPR019734">
    <property type="entry name" value="TPR_rpt"/>
</dbReference>
<keyword evidence="5" id="KW-1185">Reference proteome</keyword>
<dbReference type="InterPro" id="IPR013360">
    <property type="entry name" value="Pilus_4_PilW"/>
</dbReference>
<keyword evidence="1" id="KW-0677">Repeat</keyword>
<reference evidence="5" key="1">
    <citation type="journal article" date="2019" name="Int. J. Syst. Evol. Microbiol.">
        <title>The Global Catalogue of Microorganisms (GCM) 10K type strain sequencing project: providing services to taxonomists for standard genome sequencing and annotation.</title>
        <authorList>
            <consortium name="The Broad Institute Genomics Platform"/>
            <consortium name="The Broad Institute Genome Sequencing Center for Infectious Disease"/>
            <person name="Wu L."/>
            <person name="Ma J."/>
        </authorList>
    </citation>
    <scope>NUCLEOTIDE SEQUENCE [LARGE SCALE GENOMIC DNA]</scope>
    <source>
        <strain evidence="5">KACC 12597</strain>
    </source>
</reference>
<evidence type="ECO:0000313" key="4">
    <source>
        <dbReference type="EMBL" id="MFD2113348.1"/>
    </source>
</evidence>
<dbReference type="Proteomes" id="UP001597337">
    <property type="component" value="Unassembled WGS sequence"/>
</dbReference>
<accession>A0ABW4YCI4</accession>
<dbReference type="NCBIfam" id="TIGR02521">
    <property type="entry name" value="type_IV_pilW"/>
    <property type="match status" value="1"/>
</dbReference>
<dbReference type="PROSITE" id="PS50005">
    <property type="entry name" value="TPR"/>
    <property type="match status" value="1"/>
</dbReference>
<dbReference type="SMART" id="SM00028">
    <property type="entry name" value="TPR"/>
    <property type="match status" value="3"/>
</dbReference>
<dbReference type="PROSITE" id="PS51257">
    <property type="entry name" value="PROKAR_LIPOPROTEIN"/>
    <property type="match status" value="1"/>
</dbReference>
<gene>
    <name evidence="4" type="primary">pilW</name>
    <name evidence="4" type="ORF">ACFSJC_15970</name>
</gene>
<proteinExistence type="predicted"/>
<dbReference type="EMBL" id="JBHUHX010000047">
    <property type="protein sequence ID" value="MFD2113348.1"/>
    <property type="molecule type" value="Genomic_DNA"/>
</dbReference>